<name>A0A212DCV9_CEREH</name>
<dbReference type="InterPro" id="IPR016054">
    <property type="entry name" value="LY6_UPA_recep-like"/>
</dbReference>
<gene>
    <name evidence="4" type="ORF">Celaphus_00004567</name>
</gene>
<dbReference type="EMBL" id="MKHE01000004">
    <property type="protein sequence ID" value="OWK16087.1"/>
    <property type="molecule type" value="Genomic_DNA"/>
</dbReference>
<dbReference type="Proteomes" id="UP000242450">
    <property type="component" value="Chromosome 4"/>
</dbReference>
<keyword evidence="2" id="KW-0964">Secreted</keyword>
<evidence type="ECO:0000313" key="5">
    <source>
        <dbReference type="Proteomes" id="UP000242450"/>
    </source>
</evidence>
<evidence type="ECO:0000256" key="1">
    <source>
        <dbReference type="ARBA" id="ARBA00004613"/>
    </source>
</evidence>
<dbReference type="InterPro" id="IPR045860">
    <property type="entry name" value="Snake_toxin-like_sf"/>
</dbReference>
<comment type="caution">
    <text evidence="4">The sequence shown here is derived from an EMBL/GenBank/DDBJ whole genome shotgun (WGS) entry which is preliminary data.</text>
</comment>
<dbReference type="AlphaFoldDB" id="A0A212DCV9"/>
<dbReference type="PANTHER" id="PTHR20914">
    <property type="entry name" value="LY6/PLAUR DOMAIN-CONTAINING PROTEIN 8"/>
    <property type="match status" value="1"/>
</dbReference>
<dbReference type="SUPFAM" id="SSF57302">
    <property type="entry name" value="Snake toxin-like"/>
    <property type="match status" value="2"/>
</dbReference>
<organism evidence="4 5">
    <name type="scientific">Cervus elaphus hippelaphus</name>
    <name type="common">European red deer</name>
    <dbReference type="NCBI Taxonomy" id="46360"/>
    <lineage>
        <taxon>Eukaryota</taxon>
        <taxon>Metazoa</taxon>
        <taxon>Chordata</taxon>
        <taxon>Craniata</taxon>
        <taxon>Vertebrata</taxon>
        <taxon>Euteleostomi</taxon>
        <taxon>Mammalia</taxon>
        <taxon>Eutheria</taxon>
        <taxon>Laurasiatheria</taxon>
        <taxon>Artiodactyla</taxon>
        <taxon>Ruminantia</taxon>
        <taxon>Pecora</taxon>
        <taxon>Cervidae</taxon>
        <taxon>Cervinae</taxon>
        <taxon>Cervus</taxon>
    </lineage>
</organism>
<evidence type="ECO:0000259" key="3">
    <source>
        <dbReference type="Pfam" id="PF00021"/>
    </source>
</evidence>
<dbReference type="PANTHER" id="PTHR20914:SF25">
    <property type="entry name" value="PHOSPHOLIPASE A2 INHIBITOR AND LY6_PLAUR DOMAIN-CONTAINING PROTEIN"/>
    <property type="match status" value="1"/>
</dbReference>
<feature type="domain" description="UPAR/Ly6" evidence="3">
    <location>
        <begin position="82"/>
        <end position="142"/>
    </location>
</feature>
<dbReference type="Gene3D" id="2.10.60.10">
    <property type="entry name" value="CD59"/>
    <property type="match status" value="2"/>
</dbReference>
<evidence type="ECO:0000256" key="2">
    <source>
        <dbReference type="ARBA" id="ARBA00022525"/>
    </source>
</evidence>
<comment type="subcellular location">
    <subcellularLocation>
        <location evidence="1">Secreted</location>
    </subcellularLocation>
</comment>
<feature type="domain" description="UPAR/Ly6" evidence="3">
    <location>
        <begin position="25"/>
        <end position="69"/>
    </location>
</feature>
<dbReference type="OrthoDB" id="9907178at2759"/>
<protein>
    <recommendedName>
        <fullName evidence="3">UPAR/Ly6 domain-containing protein</fullName>
    </recommendedName>
</protein>
<sequence length="169" mass="18105">MAEDDLRPVNVVWLRLTQQMQEVGDVLVSSKKGCTTSSDCDPGFLSFNDGPESNVGATTRCCQSNGCNQDPLPAFRRNLTENGLRCPSCFAFLKETCTPTQEVLCVGEETRCVTMTGLMHPGIRFAARGCGTEAACHSKPGTLVPSGSRLLTIKKTSCRPSPQASGKAE</sequence>
<dbReference type="CDD" id="cd23572">
    <property type="entry name" value="TFP_LU_ECD_PINLYP_rpt2"/>
    <property type="match status" value="1"/>
</dbReference>
<dbReference type="Pfam" id="PF00021">
    <property type="entry name" value="UPAR_LY6"/>
    <property type="match status" value="2"/>
</dbReference>
<proteinExistence type="predicted"/>
<accession>A0A212DCV9</accession>
<dbReference type="InterPro" id="IPR050918">
    <property type="entry name" value="CNF-like_PLA2_Inhibitor"/>
</dbReference>
<evidence type="ECO:0000313" key="4">
    <source>
        <dbReference type="EMBL" id="OWK16087.1"/>
    </source>
</evidence>
<keyword evidence="5" id="KW-1185">Reference proteome</keyword>
<dbReference type="GO" id="GO:0005576">
    <property type="term" value="C:extracellular region"/>
    <property type="evidence" value="ECO:0007669"/>
    <property type="project" value="UniProtKB-SubCell"/>
</dbReference>
<reference evidence="4 5" key="1">
    <citation type="journal article" date="2018" name="Mol. Genet. Genomics">
        <title>The red deer Cervus elaphus genome CerEla1.0: sequencing, annotating, genes, and chromosomes.</title>
        <authorList>
            <person name="Bana N.A."/>
            <person name="Nyiri A."/>
            <person name="Nagy J."/>
            <person name="Frank K."/>
            <person name="Nagy T."/>
            <person name="Steger V."/>
            <person name="Schiller M."/>
            <person name="Lakatos P."/>
            <person name="Sugar L."/>
            <person name="Horn P."/>
            <person name="Barta E."/>
            <person name="Orosz L."/>
        </authorList>
    </citation>
    <scope>NUCLEOTIDE SEQUENCE [LARGE SCALE GENOMIC DNA]</scope>
    <source>
        <strain evidence="4">Hungarian</strain>
    </source>
</reference>